<protein>
    <recommendedName>
        <fullName evidence="1">Aminotransferase-like plant mobile domain-containing protein</fullName>
    </recommendedName>
</protein>
<name>A0A9D4ALN2_9ROSI</name>
<feature type="domain" description="Aminotransferase-like plant mobile" evidence="1">
    <location>
        <begin position="8"/>
        <end position="128"/>
    </location>
</feature>
<dbReference type="InterPro" id="IPR044824">
    <property type="entry name" value="MAIN-like"/>
</dbReference>
<dbReference type="GO" id="GO:0010073">
    <property type="term" value="P:meristem maintenance"/>
    <property type="evidence" value="ECO:0007669"/>
    <property type="project" value="InterPro"/>
</dbReference>
<dbReference type="PANTHER" id="PTHR46033:SF8">
    <property type="entry name" value="PROTEIN MAINTENANCE OF MERISTEMS-LIKE"/>
    <property type="match status" value="1"/>
</dbReference>
<evidence type="ECO:0000313" key="3">
    <source>
        <dbReference type="Proteomes" id="UP000828251"/>
    </source>
</evidence>
<dbReference type="EMBL" id="JAIQCV010000001">
    <property type="protein sequence ID" value="KAH1130412.1"/>
    <property type="molecule type" value="Genomic_DNA"/>
</dbReference>
<accession>A0A9D4ALN2</accession>
<gene>
    <name evidence="2" type="ORF">J1N35_001790</name>
</gene>
<dbReference type="PANTHER" id="PTHR46033">
    <property type="entry name" value="PROTEIN MAIN-LIKE 2"/>
    <property type="match status" value="1"/>
</dbReference>
<sequence length="168" mass="18670">MIYIDATGFGSAALIRVFEFRDDLISVLVDWWHLNTQAFHFSYGECTITLKDVAMQLGLSVIAGSSHIANPTALYYDLLGCSLNDGTSEFMGLKFLWLKTNFETLLNYATKRAKLFVAQAYILQFVGRDKAQNTRYRRLSDTATILGAIQDAISGTSGSPSKYVPTCE</sequence>
<organism evidence="2 3">
    <name type="scientific">Gossypium stocksii</name>
    <dbReference type="NCBI Taxonomy" id="47602"/>
    <lineage>
        <taxon>Eukaryota</taxon>
        <taxon>Viridiplantae</taxon>
        <taxon>Streptophyta</taxon>
        <taxon>Embryophyta</taxon>
        <taxon>Tracheophyta</taxon>
        <taxon>Spermatophyta</taxon>
        <taxon>Magnoliopsida</taxon>
        <taxon>eudicotyledons</taxon>
        <taxon>Gunneridae</taxon>
        <taxon>Pentapetalae</taxon>
        <taxon>rosids</taxon>
        <taxon>malvids</taxon>
        <taxon>Malvales</taxon>
        <taxon>Malvaceae</taxon>
        <taxon>Malvoideae</taxon>
        <taxon>Gossypium</taxon>
    </lineage>
</organism>
<dbReference type="Pfam" id="PF10536">
    <property type="entry name" value="PMD"/>
    <property type="match status" value="1"/>
</dbReference>
<evidence type="ECO:0000259" key="1">
    <source>
        <dbReference type="Pfam" id="PF10536"/>
    </source>
</evidence>
<proteinExistence type="predicted"/>
<dbReference type="OrthoDB" id="1937804at2759"/>
<dbReference type="Proteomes" id="UP000828251">
    <property type="component" value="Unassembled WGS sequence"/>
</dbReference>
<reference evidence="2 3" key="1">
    <citation type="journal article" date="2021" name="Plant Biotechnol. J.">
        <title>Multi-omics assisted identification of the key and species-specific regulatory components of drought-tolerant mechanisms in Gossypium stocksii.</title>
        <authorList>
            <person name="Yu D."/>
            <person name="Ke L."/>
            <person name="Zhang D."/>
            <person name="Wu Y."/>
            <person name="Sun Y."/>
            <person name="Mei J."/>
            <person name="Sun J."/>
            <person name="Sun Y."/>
        </authorList>
    </citation>
    <scope>NUCLEOTIDE SEQUENCE [LARGE SCALE GENOMIC DNA]</scope>
    <source>
        <strain evidence="3">cv. E1</strain>
        <tissue evidence="2">Leaf</tissue>
    </source>
</reference>
<comment type="caution">
    <text evidence="2">The sequence shown here is derived from an EMBL/GenBank/DDBJ whole genome shotgun (WGS) entry which is preliminary data.</text>
</comment>
<keyword evidence="3" id="KW-1185">Reference proteome</keyword>
<evidence type="ECO:0000313" key="2">
    <source>
        <dbReference type="EMBL" id="KAH1130412.1"/>
    </source>
</evidence>
<dbReference type="AlphaFoldDB" id="A0A9D4ALN2"/>
<dbReference type="InterPro" id="IPR019557">
    <property type="entry name" value="AminoTfrase-like_pln_mobile"/>
</dbReference>